<sequence length="201" mass="22687">MRYLINKLGMTVVVVMVALWVTEAGNALAQNGARHDVHRNRIVVAVGNNSSPLYFQDETGSLRGWMVDLWRLWSEKTGVAVDFTSGTFSETLELVKAGKADVHGGLLYTKKRDDYLDYVLPVAKMETHLFVHENILGVKGLKDLRGSELECFRGIGLRISFAAGFRLMRLLLSRPMPHCLRRCKEVKSKLLLRIQSLLWTG</sequence>
<dbReference type="AlphaFoldDB" id="A0A2Z6AVX1"/>
<evidence type="ECO:0000313" key="4">
    <source>
        <dbReference type="Proteomes" id="UP000269883"/>
    </source>
</evidence>
<gene>
    <name evidence="3" type="ORF">DFE_0666</name>
</gene>
<evidence type="ECO:0000256" key="1">
    <source>
        <dbReference type="ARBA" id="ARBA00022729"/>
    </source>
</evidence>
<dbReference type="OrthoDB" id="5457124at2"/>
<reference evidence="3 4" key="1">
    <citation type="journal article" date="2018" name="Sci. Adv.">
        <title>Multi-heme cytochromes provide a pathway for survival in energy-limited environments.</title>
        <authorList>
            <person name="Deng X."/>
            <person name="Dohmae N."/>
            <person name="Nealson K.H."/>
            <person name="Hashimoto K."/>
            <person name="Okamoto A."/>
        </authorList>
    </citation>
    <scope>NUCLEOTIDE SEQUENCE [LARGE SCALE GENOMIC DNA]</scope>
    <source>
        <strain evidence="3 4">IS5</strain>
    </source>
</reference>
<evidence type="ECO:0000259" key="2">
    <source>
        <dbReference type="Pfam" id="PF00497"/>
    </source>
</evidence>
<keyword evidence="3" id="KW-0808">Transferase</keyword>
<dbReference type="Proteomes" id="UP000269883">
    <property type="component" value="Chromosome"/>
</dbReference>
<accession>A0A2Z6AVX1</accession>
<dbReference type="Pfam" id="PF00497">
    <property type="entry name" value="SBP_bac_3"/>
    <property type="match status" value="1"/>
</dbReference>
<keyword evidence="4" id="KW-1185">Reference proteome</keyword>
<dbReference type="PANTHER" id="PTHR35936:SF35">
    <property type="entry name" value="L-CYSTINE-BINDING PROTEIN TCYJ"/>
    <property type="match status" value="1"/>
</dbReference>
<evidence type="ECO:0000313" key="3">
    <source>
        <dbReference type="EMBL" id="BBD07392.1"/>
    </source>
</evidence>
<dbReference type="Gene3D" id="3.40.190.10">
    <property type="entry name" value="Periplasmic binding protein-like II"/>
    <property type="match status" value="2"/>
</dbReference>
<proteinExistence type="predicted"/>
<keyword evidence="3" id="KW-0418">Kinase</keyword>
<dbReference type="PANTHER" id="PTHR35936">
    <property type="entry name" value="MEMBRANE-BOUND LYTIC MUREIN TRANSGLYCOSYLASE F"/>
    <property type="match status" value="1"/>
</dbReference>
<dbReference type="SUPFAM" id="SSF53850">
    <property type="entry name" value="Periplasmic binding protein-like II"/>
    <property type="match status" value="1"/>
</dbReference>
<keyword evidence="1" id="KW-0732">Signal</keyword>
<dbReference type="GO" id="GO:0016301">
    <property type="term" value="F:kinase activity"/>
    <property type="evidence" value="ECO:0007669"/>
    <property type="project" value="UniProtKB-KW"/>
</dbReference>
<protein>
    <submittedName>
        <fullName evidence="3">Putative histidine kinase</fullName>
    </submittedName>
</protein>
<dbReference type="KEGG" id="dfl:DFE_0666"/>
<dbReference type="RefSeq" id="WP_126376607.1">
    <property type="nucleotide sequence ID" value="NZ_AP017378.1"/>
</dbReference>
<organism evidence="3 4">
    <name type="scientific">Desulfovibrio ferrophilus</name>
    <dbReference type="NCBI Taxonomy" id="241368"/>
    <lineage>
        <taxon>Bacteria</taxon>
        <taxon>Pseudomonadati</taxon>
        <taxon>Thermodesulfobacteriota</taxon>
        <taxon>Desulfovibrionia</taxon>
        <taxon>Desulfovibrionales</taxon>
        <taxon>Desulfovibrionaceae</taxon>
        <taxon>Desulfovibrio</taxon>
    </lineage>
</organism>
<dbReference type="InterPro" id="IPR001638">
    <property type="entry name" value="Solute-binding_3/MltF_N"/>
</dbReference>
<dbReference type="EMBL" id="AP017378">
    <property type="protein sequence ID" value="BBD07392.1"/>
    <property type="molecule type" value="Genomic_DNA"/>
</dbReference>
<name>A0A2Z6AVX1_9BACT</name>
<feature type="domain" description="Solute-binding protein family 3/N-terminal" evidence="2">
    <location>
        <begin position="42"/>
        <end position="133"/>
    </location>
</feature>